<dbReference type="Proteomes" id="UP001367676">
    <property type="component" value="Unassembled WGS sequence"/>
</dbReference>
<proteinExistence type="predicted"/>
<name>A0AAN9TAN9_9HEMI</name>
<sequence>MKLKVILIIIYSFGELEQSSANNSVIDLDLTGISLESPDSQQKIKEVRKAANKCIRQDIYRYKMEEGYRIKAEEKKKQFEKKTGFKYTSNIPSKIEGRKKTDEAFKLWRKTHDAQDNYSWGKNRVVHKGWFELFEHNES</sequence>
<keyword evidence="3" id="KW-1185">Reference proteome</keyword>
<evidence type="ECO:0000313" key="2">
    <source>
        <dbReference type="EMBL" id="KAK7578266.1"/>
    </source>
</evidence>
<reference evidence="2 3" key="1">
    <citation type="submission" date="2024-03" db="EMBL/GenBank/DDBJ databases">
        <title>Adaptation during the transition from Ophiocordyceps entomopathogen to insect associate is accompanied by gene loss and intensified selection.</title>
        <authorList>
            <person name="Ward C.M."/>
            <person name="Onetto C.A."/>
            <person name="Borneman A.R."/>
        </authorList>
    </citation>
    <scope>NUCLEOTIDE SEQUENCE [LARGE SCALE GENOMIC DNA]</scope>
    <source>
        <strain evidence="2">AWRI1</strain>
        <tissue evidence="2">Single Adult Female</tissue>
    </source>
</reference>
<dbReference type="AlphaFoldDB" id="A0AAN9TAN9"/>
<keyword evidence="1" id="KW-0732">Signal</keyword>
<accession>A0AAN9TAN9</accession>
<dbReference type="EMBL" id="JBBCAQ010000035">
    <property type="protein sequence ID" value="KAK7578266.1"/>
    <property type="molecule type" value="Genomic_DNA"/>
</dbReference>
<evidence type="ECO:0000313" key="3">
    <source>
        <dbReference type="Proteomes" id="UP001367676"/>
    </source>
</evidence>
<gene>
    <name evidence="2" type="ORF">V9T40_010471</name>
</gene>
<organism evidence="2 3">
    <name type="scientific">Parthenolecanium corni</name>
    <dbReference type="NCBI Taxonomy" id="536013"/>
    <lineage>
        <taxon>Eukaryota</taxon>
        <taxon>Metazoa</taxon>
        <taxon>Ecdysozoa</taxon>
        <taxon>Arthropoda</taxon>
        <taxon>Hexapoda</taxon>
        <taxon>Insecta</taxon>
        <taxon>Pterygota</taxon>
        <taxon>Neoptera</taxon>
        <taxon>Paraneoptera</taxon>
        <taxon>Hemiptera</taxon>
        <taxon>Sternorrhyncha</taxon>
        <taxon>Coccoidea</taxon>
        <taxon>Coccidae</taxon>
        <taxon>Parthenolecanium</taxon>
    </lineage>
</organism>
<protein>
    <submittedName>
        <fullName evidence="2">Uncharacterized protein</fullName>
    </submittedName>
</protein>
<evidence type="ECO:0000256" key="1">
    <source>
        <dbReference type="SAM" id="SignalP"/>
    </source>
</evidence>
<feature type="signal peptide" evidence="1">
    <location>
        <begin position="1"/>
        <end position="21"/>
    </location>
</feature>
<feature type="chain" id="PRO_5042931306" evidence="1">
    <location>
        <begin position="22"/>
        <end position="139"/>
    </location>
</feature>
<comment type="caution">
    <text evidence="2">The sequence shown here is derived from an EMBL/GenBank/DDBJ whole genome shotgun (WGS) entry which is preliminary data.</text>
</comment>